<keyword evidence="4" id="KW-1185">Reference proteome</keyword>
<proteinExistence type="predicted"/>
<dbReference type="PANTHER" id="PTHR13136">
    <property type="entry name" value="TESTIS DEVELOPMENT PROTEIN PRTD"/>
    <property type="match status" value="1"/>
</dbReference>
<dbReference type="GO" id="GO:0016757">
    <property type="term" value="F:glycosyltransferase activity"/>
    <property type="evidence" value="ECO:0007669"/>
    <property type="project" value="UniProtKB-KW"/>
</dbReference>
<organism evidence="3 4">
    <name type="scientific">Nocardia arthritidis</name>
    <dbReference type="NCBI Taxonomy" id="228602"/>
    <lineage>
        <taxon>Bacteria</taxon>
        <taxon>Bacillati</taxon>
        <taxon>Actinomycetota</taxon>
        <taxon>Actinomycetes</taxon>
        <taxon>Mycobacteriales</taxon>
        <taxon>Nocardiaceae</taxon>
        <taxon>Nocardia</taxon>
    </lineage>
</organism>
<dbReference type="EMBL" id="CP046172">
    <property type="protein sequence ID" value="QIS10572.1"/>
    <property type="molecule type" value="Genomic_DNA"/>
</dbReference>
<dbReference type="Pfam" id="PF20408">
    <property type="entry name" value="Abhydrolase_11"/>
    <property type="match status" value="1"/>
</dbReference>
<sequence length="451" mass="48508">MERIVFKDRLFKDRREAGRLLAERLSLPRGEDAVVLGLTRGGVPVAYEIARALGAPLDVLVVRKLGAPHQPELAFGAIGEHAVRVLNPRISAQLTDAEKADVEAREREELSRRVERLRGPDPPIPLTGRTAIVVDDGIATGATVRVACRVARARGAARVLLAVPVAARDTLATLRDDADEVICLHAPPVFLAVGQWYRHFRQTSDHEVAELLRAAAAETTVPHPVSAADPPPHDEEISFLAETVELTGHLTIPEHPIGLVVFAHGSGSGRHSPRNRYVAEVLEQAGLGTLLFDLLTPAEEAHRDNVFDIALLARRLVDATRTLAERPHTAGLPIGYFGASTGAAAALRAATDPRLDIAAIVSRGGRPDLAGDALNRMRAPTLLIVGGRDPVVLELNRHAQHTLPVDTELRVVHGASHLFTEAGALEQVAELARDWFRTRLAPAPATGRAPS</sequence>
<dbReference type="RefSeq" id="WP_167473527.1">
    <property type="nucleotide sequence ID" value="NZ_CP046172.1"/>
</dbReference>
<feature type="domain" description="KANL3/Tex30 alpha/beta hydrolase-like" evidence="2">
    <location>
        <begin position="259"/>
        <end position="421"/>
    </location>
</feature>
<dbReference type="AlphaFoldDB" id="A0A6G9YBI7"/>
<evidence type="ECO:0000259" key="1">
    <source>
        <dbReference type="Pfam" id="PF00156"/>
    </source>
</evidence>
<protein>
    <submittedName>
        <fullName evidence="3">Phosphoribosyltransferase</fullName>
    </submittedName>
</protein>
<dbReference type="SUPFAM" id="SSF53271">
    <property type="entry name" value="PRTase-like"/>
    <property type="match status" value="1"/>
</dbReference>
<dbReference type="Proteomes" id="UP000503540">
    <property type="component" value="Chromosome"/>
</dbReference>
<dbReference type="InterPro" id="IPR046879">
    <property type="entry name" value="KANL3/Tex30_Abhydrolase"/>
</dbReference>
<dbReference type="CDD" id="cd06223">
    <property type="entry name" value="PRTases_typeI"/>
    <property type="match status" value="1"/>
</dbReference>
<dbReference type="KEGG" id="nah:F5544_13415"/>
<feature type="domain" description="Phosphoribosyltransferase" evidence="1">
    <location>
        <begin position="16"/>
        <end position="184"/>
    </location>
</feature>
<dbReference type="InterPro" id="IPR029058">
    <property type="entry name" value="AB_hydrolase_fold"/>
</dbReference>
<accession>A0A6G9YBI7</accession>
<dbReference type="InterPro" id="IPR029057">
    <property type="entry name" value="PRTase-like"/>
</dbReference>
<dbReference type="Gene3D" id="3.30.1310.20">
    <property type="entry name" value="PRTase-like"/>
    <property type="match status" value="1"/>
</dbReference>
<dbReference type="InterPro" id="IPR000836">
    <property type="entry name" value="PRTase_dom"/>
</dbReference>
<reference evidence="3 4" key="1">
    <citation type="journal article" date="2019" name="ACS Chem. Biol.">
        <title>Identification and Mobilization of a Cryptic Antibiotic Biosynthesis Gene Locus from a Human-Pathogenic Nocardia Isolate.</title>
        <authorList>
            <person name="Herisse M."/>
            <person name="Ishida K."/>
            <person name="Porter J.L."/>
            <person name="Howden B."/>
            <person name="Hertweck C."/>
            <person name="Stinear T.P."/>
            <person name="Pidot S.J."/>
        </authorList>
    </citation>
    <scope>NUCLEOTIDE SEQUENCE [LARGE SCALE GENOMIC DNA]</scope>
    <source>
        <strain evidence="3 4">AUSMDU00012717</strain>
    </source>
</reference>
<evidence type="ECO:0000313" key="3">
    <source>
        <dbReference type="EMBL" id="QIS10572.1"/>
    </source>
</evidence>
<dbReference type="Pfam" id="PF00156">
    <property type="entry name" value="Pribosyltran"/>
    <property type="match status" value="1"/>
</dbReference>
<gene>
    <name evidence="3" type="ORF">F5544_13415</name>
</gene>
<dbReference type="PANTHER" id="PTHR13136:SF11">
    <property type="entry name" value="TESTIS-EXPRESSED PROTEIN 30"/>
    <property type="match status" value="1"/>
</dbReference>
<keyword evidence="3" id="KW-0328">Glycosyltransferase</keyword>
<name>A0A6G9YBI7_9NOCA</name>
<dbReference type="SUPFAM" id="SSF53474">
    <property type="entry name" value="alpha/beta-Hydrolases"/>
    <property type="match status" value="1"/>
</dbReference>
<dbReference type="Gene3D" id="3.40.50.2020">
    <property type="match status" value="1"/>
</dbReference>
<keyword evidence="3" id="KW-0808">Transferase</keyword>
<dbReference type="Gene3D" id="3.40.50.1820">
    <property type="entry name" value="alpha/beta hydrolase"/>
    <property type="match status" value="1"/>
</dbReference>
<evidence type="ECO:0000313" key="4">
    <source>
        <dbReference type="Proteomes" id="UP000503540"/>
    </source>
</evidence>
<evidence type="ECO:0000259" key="2">
    <source>
        <dbReference type="Pfam" id="PF20408"/>
    </source>
</evidence>
<dbReference type="InterPro" id="IPR026555">
    <property type="entry name" value="NSL3/Tex30"/>
</dbReference>